<dbReference type="AlphaFoldDB" id="A0A5E4NCJ6"/>
<gene>
    <name evidence="1" type="ORF">CINCED_3A025859</name>
</gene>
<name>A0A5E4NCJ6_9HEMI</name>
<dbReference type="Proteomes" id="UP000325440">
    <property type="component" value="Unassembled WGS sequence"/>
</dbReference>
<evidence type="ECO:0000313" key="1">
    <source>
        <dbReference type="EMBL" id="VVC42584.1"/>
    </source>
</evidence>
<organism evidence="1 2">
    <name type="scientific">Cinara cedri</name>
    <dbReference type="NCBI Taxonomy" id="506608"/>
    <lineage>
        <taxon>Eukaryota</taxon>
        <taxon>Metazoa</taxon>
        <taxon>Ecdysozoa</taxon>
        <taxon>Arthropoda</taxon>
        <taxon>Hexapoda</taxon>
        <taxon>Insecta</taxon>
        <taxon>Pterygota</taxon>
        <taxon>Neoptera</taxon>
        <taxon>Paraneoptera</taxon>
        <taxon>Hemiptera</taxon>
        <taxon>Sternorrhyncha</taxon>
        <taxon>Aphidomorpha</taxon>
        <taxon>Aphidoidea</taxon>
        <taxon>Aphididae</taxon>
        <taxon>Lachninae</taxon>
        <taxon>Cinara</taxon>
    </lineage>
</organism>
<proteinExistence type="predicted"/>
<accession>A0A5E4NCJ6</accession>
<protein>
    <submittedName>
        <fullName evidence="1">Uncharacterized protein</fullName>
    </submittedName>
</protein>
<dbReference type="EMBL" id="CABPRJ010001963">
    <property type="protein sequence ID" value="VVC42584.1"/>
    <property type="molecule type" value="Genomic_DNA"/>
</dbReference>
<sequence>MDKNVARNDAKSELTERLRQAIFVEDSPDENIIKTARPTAKINKLNPQTKASTVFKPSIIQMPQIKEKIGASESPINFVKPTVKPSVKIGIRRSKKKSVINDRLSNIDSKPN</sequence>
<evidence type="ECO:0000313" key="2">
    <source>
        <dbReference type="Proteomes" id="UP000325440"/>
    </source>
</evidence>
<reference evidence="1 2" key="1">
    <citation type="submission" date="2019-08" db="EMBL/GenBank/DDBJ databases">
        <authorList>
            <person name="Alioto T."/>
            <person name="Alioto T."/>
            <person name="Gomez Garrido J."/>
        </authorList>
    </citation>
    <scope>NUCLEOTIDE SEQUENCE [LARGE SCALE GENOMIC DNA]</scope>
</reference>
<keyword evidence="2" id="KW-1185">Reference proteome</keyword>